<dbReference type="PANTHER" id="PTHR44591:SF14">
    <property type="entry name" value="PROTEIN PILG"/>
    <property type="match status" value="1"/>
</dbReference>
<dbReference type="SMART" id="SM00448">
    <property type="entry name" value="REC"/>
    <property type="match status" value="1"/>
</dbReference>
<keyword evidence="2" id="KW-0902">Two-component regulatory system</keyword>
<dbReference type="Gene3D" id="3.40.50.2300">
    <property type="match status" value="1"/>
</dbReference>
<dbReference type="PANTHER" id="PTHR44591">
    <property type="entry name" value="STRESS RESPONSE REGULATOR PROTEIN 1"/>
    <property type="match status" value="1"/>
</dbReference>
<evidence type="ECO:0000256" key="1">
    <source>
        <dbReference type="ARBA" id="ARBA00022553"/>
    </source>
</evidence>
<dbReference type="SUPFAM" id="SSF52172">
    <property type="entry name" value="CheY-like"/>
    <property type="match status" value="1"/>
</dbReference>
<accession>A0A1G2E3M5</accession>
<gene>
    <name evidence="5" type="ORF">A2654_03045</name>
</gene>
<dbReference type="AlphaFoldDB" id="A0A1G2E3M5"/>
<name>A0A1G2E3M5_9BACT</name>
<sequence length="185" mass="20688">MEIKNNKKILIVDDDEFLLGIYAKNFRDEGFEVLIAHDGQAAWDMISAGNIADIIFTGITMSRMTGFELIAKLQSDPKLANIPVAINSHRGRPEDEKLAKEMNVDDFIVQGITTPIEAVRRIKLLLGIQNSYKIALTPNKHDAASLIGFLNKQQNAHCDPADDKEIILELTPKPEKEEFNVKISC</sequence>
<reference evidence="5 6" key="1">
    <citation type="journal article" date="2016" name="Nat. Commun.">
        <title>Thousands of microbial genomes shed light on interconnected biogeochemical processes in an aquifer system.</title>
        <authorList>
            <person name="Anantharaman K."/>
            <person name="Brown C.T."/>
            <person name="Hug L.A."/>
            <person name="Sharon I."/>
            <person name="Castelle C.J."/>
            <person name="Probst A.J."/>
            <person name="Thomas B.C."/>
            <person name="Singh A."/>
            <person name="Wilkins M.J."/>
            <person name="Karaoz U."/>
            <person name="Brodie E.L."/>
            <person name="Williams K.H."/>
            <person name="Hubbard S.S."/>
            <person name="Banfield J.F."/>
        </authorList>
    </citation>
    <scope>NUCLEOTIDE SEQUENCE [LARGE SCALE GENOMIC DNA]</scope>
</reference>
<dbReference type="CDD" id="cd00156">
    <property type="entry name" value="REC"/>
    <property type="match status" value="1"/>
</dbReference>
<dbReference type="InterPro" id="IPR050595">
    <property type="entry name" value="Bact_response_regulator"/>
</dbReference>
<comment type="caution">
    <text evidence="3">Lacks conserved residue(s) required for the propagation of feature annotation.</text>
</comment>
<evidence type="ECO:0000256" key="2">
    <source>
        <dbReference type="ARBA" id="ARBA00023012"/>
    </source>
</evidence>
<evidence type="ECO:0000313" key="6">
    <source>
        <dbReference type="Proteomes" id="UP000178721"/>
    </source>
</evidence>
<keyword evidence="1" id="KW-0597">Phosphoprotein</keyword>
<evidence type="ECO:0000313" key="5">
    <source>
        <dbReference type="EMBL" id="OGZ20466.1"/>
    </source>
</evidence>
<dbReference type="InterPro" id="IPR001789">
    <property type="entry name" value="Sig_transdc_resp-reg_receiver"/>
</dbReference>
<evidence type="ECO:0000259" key="4">
    <source>
        <dbReference type="PROSITE" id="PS50110"/>
    </source>
</evidence>
<comment type="caution">
    <text evidence="5">The sequence shown here is derived from an EMBL/GenBank/DDBJ whole genome shotgun (WGS) entry which is preliminary data.</text>
</comment>
<dbReference type="Proteomes" id="UP000178721">
    <property type="component" value="Unassembled WGS sequence"/>
</dbReference>
<organism evidence="5 6">
    <name type="scientific">Candidatus Nealsonbacteria bacterium RIFCSPHIGHO2_01_FULL_43_31</name>
    <dbReference type="NCBI Taxonomy" id="1801665"/>
    <lineage>
        <taxon>Bacteria</taxon>
        <taxon>Candidatus Nealsoniibacteriota</taxon>
    </lineage>
</organism>
<dbReference type="InterPro" id="IPR011006">
    <property type="entry name" value="CheY-like_superfamily"/>
</dbReference>
<dbReference type="PROSITE" id="PS50110">
    <property type="entry name" value="RESPONSE_REGULATORY"/>
    <property type="match status" value="1"/>
</dbReference>
<dbReference type="EMBL" id="MHMA01000010">
    <property type="protein sequence ID" value="OGZ20466.1"/>
    <property type="molecule type" value="Genomic_DNA"/>
</dbReference>
<dbReference type="GO" id="GO:0000160">
    <property type="term" value="P:phosphorelay signal transduction system"/>
    <property type="evidence" value="ECO:0007669"/>
    <property type="project" value="UniProtKB-KW"/>
</dbReference>
<feature type="domain" description="Response regulatory" evidence="4">
    <location>
        <begin position="8"/>
        <end position="125"/>
    </location>
</feature>
<proteinExistence type="predicted"/>
<evidence type="ECO:0000256" key="3">
    <source>
        <dbReference type="PROSITE-ProRule" id="PRU00169"/>
    </source>
</evidence>
<dbReference type="Pfam" id="PF00072">
    <property type="entry name" value="Response_reg"/>
    <property type="match status" value="1"/>
</dbReference>
<protein>
    <recommendedName>
        <fullName evidence="4">Response regulatory domain-containing protein</fullName>
    </recommendedName>
</protein>